<keyword evidence="3" id="KW-1133">Transmembrane helix</keyword>
<dbReference type="EMBL" id="JAACNO010000526">
    <property type="protein sequence ID" value="KAF4147019.1"/>
    <property type="molecule type" value="Genomic_DNA"/>
</dbReference>
<dbReference type="SUPFAM" id="SSF81665">
    <property type="entry name" value="Calcium ATPase, transmembrane domain M"/>
    <property type="match status" value="1"/>
</dbReference>
<comment type="subcellular location">
    <subcellularLocation>
        <location evidence="1">Membrane</location>
    </subcellularLocation>
</comment>
<evidence type="ECO:0000313" key="5">
    <source>
        <dbReference type="EMBL" id="KAF4147019.1"/>
    </source>
</evidence>
<keyword evidence="4" id="KW-0472">Membrane</keyword>
<reference evidence="5" key="1">
    <citation type="submission" date="2020-03" db="EMBL/GenBank/DDBJ databases">
        <title>Hybrid Assembly of Korean Phytophthora infestans isolates.</title>
        <authorList>
            <person name="Prokchorchik M."/>
            <person name="Lee Y."/>
            <person name="Seo J."/>
            <person name="Cho J.-H."/>
            <person name="Park Y.-E."/>
            <person name="Jang D.-C."/>
            <person name="Im J.-S."/>
            <person name="Choi J.-G."/>
            <person name="Park H.-J."/>
            <person name="Lee G.-B."/>
            <person name="Lee Y.-G."/>
            <person name="Hong S.-Y."/>
            <person name="Cho K."/>
            <person name="Sohn K.H."/>
        </authorList>
    </citation>
    <scope>NUCLEOTIDE SEQUENCE</scope>
    <source>
        <strain evidence="5">KR_2_A2</strain>
    </source>
</reference>
<dbReference type="Gene3D" id="3.40.50.1000">
    <property type="entry name" value="HAD superfamily/HAD-like"/>
    <property type="match status" value="1"/>
</dbReference>
<accession>A0A8S9V731</accession>
<evidence type="ECO:0000313" key="6">
    <source>
        <dbReference type="Proteomes" id="UP000704712"/>
    </source>
</evidence>
<dbReference type="GO" id="GO:0005524">
    <property type="term" value="F:ATP binding"/>
    <property type="evidence" value="ECO:0007669"/>
    <property type="project" value="InterPro"/>
</dbReference>
<dbReference type="InterPro" id="IPR018303">
    <property type="entry name" value="ATPase_P-typ_P_site"/>
</dbReference>
<sequence length="165" mass="18041">MIRGNEDPRHPDRPTHLTLIMTAVSVAVSVVPEGLPMVVTICLSSGTAEMVKKNVLVRKLASVETLGAASVICTDKTGTLTGGKMTAVKLWDDFRKFSLTGKGVNALSSLRTVAVKANRRPAMCKLARLRWLRCCAVTRNSSKWKATTARLHVDFLLATLPRLLW</sequence>
<name>A0A8S9V731_PHYIN</name>
<dbReference type="Gene3D" id="1.20.1110.10">
    <property type="entry name" value="Calcium-transporting ATPase, transmembrane domain"/>
    <property type="match status" value="1"/>
</dbReference>
<evidence type="ECO:0000256" key="1">
    <source>
        <dbReference type="ARBA" id="ARBA00004370"/>
    </source>
</evidence>
<evidence type="ECO:0000256" key="4">
    <source>
        <dbReference type="ARBA" id="ARBA00023136"/>
    </source>
</evidence>
<dbReference type="GO" id="GO:0016020">
    <property type="term" value="C:membrane"/>
    <property type="evidence" value="ECO:0007669"/>
    <property type="project" value="UniProtKB-SubCell"/>
</dbReference>
<evidence type="ECO:0000256" key="2">
    <source>
        <dbReference type="ARBA" id="ARBA00022692"/>
    </source>
</evidence>
<protein>
    <submittedName>
        <fullName evidence="5">Putative calcium-transporting ATPase 1</fullName>
    </submittedName>
</protein>
<dbReference type="InterPro" id="IPR023298">
    <property type="entry name" value="ATPase_P-typ_TM_dom_sf"/>
</dbReference>
<dbReference type="PANTHER" id="PTHR42861">
    <property type="entry name" value="CALCIUM-TRANSPORTING ATPASE"/>
    <property type="match status" value="1"/>
</dbReference>
<dbReference type="Gene3D" id="3.40.1110.10">
    <property type="entry name" value="Calcium-transporting ATPase, cytoplasmic domain N"/>
    <property type="match status" value="1"/>
</dbReference>
<dbReference type="NCBIfam" id="TIGR01494">
    <property type="entry name" value="ATPase_P-type"/>
    <property type="match status" value="1"/>
</dbReference>
<proteinExistence type="predicted"/>
<dbReference type="InterPro" id="IPR023214">
    <property type="entry name" value="HAD_sf"/>
</dbReference>
<dbReference type="GO" id="GO:0016887">
    <property type="term" value="F:ATP hydrolysis activity"/>
    <property type="evidence" value="ECO:0007669"/>
    <property type="project" value="InterPro"/>
</dbReference>
<organism evidence="5 6">
    <name type="scientific">Phytophthora infestans</name>
    <name type="common">Potato late blight agent</name>
    <name type="synonym">Botrytis infestans</name>
    <dbReference type="NCBI Taxonomy" id="4787"/>
    <lineage>
        <taxon>Eukaryota</taxon>
        <taxon>Sar</taxon>
        <taxon>Stramenopiles</taxon>
        <taxon>Oomycota</taxon>
        <taxon>Peronosporomycetes</taxon>
        <taxon>Peronosporales</taxon>
        <taxon>Peronosporaceae</taxon>
        <taxon>Phytophthora</taxon>
    </lineage>
</organism>
<evidence type="ECO:0000256" key="3">
    <source>
        <dbReference type="ARBA" id="ARBA00022989"/>
    </source>
</evidence>
<dbReference type="PROSITE" id="PS00154">
    <property type="entry name" value="ATPASE_E1_E2"/>
    <property type="match status" value="1"/>
</dbReference>
<dbReference type="AlphaFoldDB" id="A0A8S9V731"/>
<dbReference type="InterPro" id="IPR023299">
    <property type="entry name" value="ATPase_P-typ_cyto_dom_N"/>
</dbReference>
<gene>
    <name evidence="5" type="ORF">GN958_ATG03799</name>
</gene>
<dbReference type="InterPro" id="IPR001757">
    <property type="entry name" value="P_typ_ATPase"/>
</dbReference>
<keyword evidence="2" id="KW-0812">Transmembrane</keyword>
<comment type="caution">
    <text evidence="5">The sequence shown here is derived from an EMBL/GenBank/DDBJ whole genome shotgun (WGS) entry which is preliminary data.</text>
</comment>
<dbReference type="Proteomes" id="UP000704712">
    <property type="component" value="Unassembled WGS sequence"/>
</dbReference>